<dbReference type="Pfam" id="PF00400">
    <property type="entry name" value="WD40"/>
    <property type="match status" value="4"/>
</dbReference>
<feature type="repeat" description="WD" evidence="3">
    <location>
        <begin position="91"/>
        <end position="134"/>
    </location>
</feature>
<feature type="compositionally biased region" description="Polar residues" evidence="4">
    <location>
        <begin position="393"/>
        <end position="403"/>
    </location>
</feature>
<comment type="caution">
    <text evidence="5">The sequence shown here is derived from an EMBL/GenBank/DDBJ whole genome shotgun (WGS) entry which is preliminary data.</text>
</comment>
<feature type="compositionally biased region" description="Basic and acidic residues" evidence="4">
    <location>
        <begin position="791"/>
        <end position="811"/>
    </location>
</feature>
<feature type="region of interest" description="Disordered" evidence="4">
    <location>
        <begin position="762"/>
        <end position="883"/>
    </location>
</feature>
<dbReference type="PANTHER" id="PTHR15574">
    <property type="entry name" value="WD REPEAT DOMAIN-CONTAINING FAMILY"/>
    <property type="match status" value="1"/>
</dbReference>
<dbReference type="InterPro" id="IPR015943">
    <property type="entry name" value="WD40/YVTN_repeat-like_dom_sf"/>
</dbReference>
<evidence type="ECO:0000313" key="6">
    <source>
        <dbReference type="Proteomes" id="UP000053573"/>
    </source>
</evidence>
<feature type="repeat" description="WD" evidence="3">
    <location>
        <begin position="42"/>
        <end position="83"/>
    </location>
</feature>
<evidence type="ECO:0000256" key="3">
    <source>
        <dbReference type="PROSITE-ProRule" id="PRU00221"/>
    </source>
</evidence>
<dbReference type="STRING" id="2060906.A0A0H1B4A6"/>
<evidence type="ECO:0000313" key="5">
    <source>
        <dbReference type="EMBL" id="KLJ05792.1"/>
    </source>
</evidence>
<organism evidence="5 6">
    <name type="scientific">Blastomyces silverae</name>
    <dbReference type="NCBI Taxonomy" id="2060906"/>
    <lineage>
        <taxon>Eukaryota</taxon>
        <taxon>Fungi</taxon>
        <taxon>Dikarya</taxon>
        <taxon>Ascomycota</taxon>
        <taxon>Pezizomycotina</taxon>
        <taxon>Eurotiomycetes</taxon>
        <taxon>Eurotiomycetidae</taxon>
        <taxon>Onygenales</taxon>
        <taxon>Ajellomycetaceae</taxon>
        <taxon>Blastomyces</taxon>
    </lineage>
</organism>
<dbReference type="Proteomes" id="UP000053573">
    <property type="component" value="Unassembled WGS sequence"/>
</dbReference>
<keyword evidence="6" id="KW-1185">Reference proteome</keyword>
<dbReference type="EMBL" id="LDEV01003476">
    <property type="protein sequence ID" value="KLJ05792.1"/>
    <property type="molecule type" value="Genomic_DNA"/>
</dbReference>
<dbReference type="GO" id="GO:0005737">
    <property type="term" value="C:cytoplasm"/>
    <property type="evidence" value="ECO:0007669"/>
    <property type="project" value="TreeGrafter"/>
</dbReference>
<sequence>MKSVLEKRLLRRELGDYTPYSSISGIYGDKAWIDDMDIVNELGGHTGCVNALSWSTSGKLLASGSDDQHLNIYSYQPDSSTAPFFLNTTIQTGHSANIFSVKFMPHSNDRTLISCAGDSEVRVFDIEHSGRSSAASEFASPARGRRFNNFFNGMWYLTEANTNARVYRSHADRVKRIVTESSPYLFLTCSEDGEVRQWDLRQPSSAYPSPRGGQGFMAYRPGLNHDDSNVPPPLISYKRYHIDLNSISCSSSQPQYIALGGAHLHCFLHDRRMLGRDFLAERGQLGSLSPVPGSTDDDAMGQATRCVRRFAPNGQKRVRARDNGHITACKISDANPNEIVVSWSGDHIYSFDIMRSPDAREAKKAEEPTIQDSTRTNKTKKARTRKRKRENANPASRASSNRYNLRRRSGGTQEEEDMSFRVRYGNGRSEDIPFDSLPGGIPDAPSELIERARESVLNEAQKLSLRIAKTLVEIRKLLFSVDASVRVAAETELTPYTASFTSTLGHAATCLSEMDEVIRTWRYPLNPTHDDVIFQQALRRNRETSRRFVQASGTLARVLGGRLQTPSDSDSPQLELFRQIVPAPTENGMIDPSAQFGYDFLKAILLWLEGGRQAMLQGFKWNRARRHDSDRFPIPEDAGDDSIETILIPYLRNLAGDDAIKNVDASRFEHDSSRVLFGSQLAAVNAFAESIKLSLVDLSGSAAASAAEDDGERSEGRPNLQALDRRASFRFWGLKVGRGILMDVGEGVNFEFVNRAFGGIRTTVEEEDDDDDQRERIQEDIDPDEEEEQIEEVRLVTSAHRERSREQREAETGMSDQPPHGRESPVAGSLEQHRTDDNSNEEDDEGTDDEGSDDAHDYLSDSDDDGHASDSDESDEFGGSAGRLFVRGGNRRNAVESNVPCSSHINVYRGHCNVKTVKDVNYFGLDDEYVVSGSDSGHVFIWDRKTSDLVNILEGDSDVVNVVQGHPYEPTLAVSGIDRTIKIFSPDIRAQHNARLGINIADPEASANVVSGNHLGGNQTGRRDLGLKSRKRMHDSYQIMSQNDINRQGGMNEAFITRGMLARLAATLRERHVVRGTIEASTEGGEGGTIILDENCNVSVDISFLIMFSLQ</sequence>
<dbReference type="InterPro" id="IPR036322">
    <property type="entry name" value="WD40_repeat_dom_sf"/>
</dbReference>
<dbReference type="PROSITE" id="PS50294">
    <property type="entry name" value="WD_REPEATS_REGION"/>
    <property type="match status" value="2"/>
</dbReference>
<dbReference type="GO" id="GO:0080008">
    <property type="term" value="C:Cul4-RING E3 ubiquitin ligase complex"/>
    <property type="evidence" value="ECO:0007669"/>
    <property type="project" value="TreeGrafter"/>
</dbReference>
<dbReference type="OrthoDB" id="4869960at2759"/>
<dbReference type="GO" id="GO:0045717">
    <property type="term" value="P:negative regulation of fatty acid biosynthetic process"/>
    <property type="evidence" value="ECO:0007669"/>
    <property type="project" value="TreeGrafter"/>
</dbReference>
<name>A0A0H1B4A6_9EURO</name>
<keyword evidence="1 3" id="KW-0853">WD repeat</keyword>
<protein>
    <recommendedName>
        <fullName evidence="7">WD repeat-containing protein</fullName>
    </recommendedName>
</protein>
<dbReference type="AlphaFoldDB" id="A0A0H1B4A6"/>
<feature type="compositionally biased region" description="Basic residues" evidence="4">
    <location>
        <begin position="377"/>
        <end position="389"/>
    </location>
</feature>
<dbReference type="SMART" id="SM00320">
    <property type="entry name" value="WD40"/>
    <property type="match status" value="6"/>
</dbReference>
<feature type="compositionally biased region" description="Basic and acidic residues" evidence="4">
    <location>
        <begin position="853"/>
        <end position="870"/>
    </location>
</feature>
<dbReference type="Gene3D" id="2.130.10.10">
    <property type="entry name" value="YVTN repeat-like/Quinoprotein amine dehydrogenase"/>
    <property type="match status" value="3"/>
</dbReference>
<dbReference type="SUPFAM" id="SSF50978">
    <property type="entry name" value="WD40 repeat-like"/>
    <property type="match status" value="1"/>
</dbReference>
<gene>
    <name evidence="5" type="ORF">EMPG_10765</name>
</gene>
<dbReference type="PANTHER" id="PTHR15574:SF40">
    <property type="entry name" value="WD AND TETRATRICOPEPTIDE REPEATS PROTEIN 1"/>
    <property type="match status" value="1"/>
</dbReference>
<dbReference type="InterPro" id="IPR001680">
    <property type="entry name" value="WD40_rpt"/>
</dbReference>
<proteinExistence type="predicted"/>
<evidence type="ECO:0000256" key="4">
    <source>
        <dbReference type="SAM" id="MobiDB-lite"/>
    </source>
</evidence>
<feature type="repeat" description="WD" evidence="3">
    <location>
        <begin position="167"/>
        <end position="208"/>
    </location>
</feature>
<evidence type="ECO:0000256" key="1">
    <source>
        <dbReference type="ARBA" id="ARBA00022574"/>
    </source>
</evidence>
<evidence type="ECO:0000256" key="2">
    <source>
        <dbReference type="ARBA" id="ARBA00022737"/>
    </source>
</evidence>
<feature type="compositionally biased region" description="Acidic residues" evidence="4">
    <location>
        <begin position="780"/>
        <end position="790"/>
    </location>
</feature>
<accession>A0A0H1B4A6</accession>
<keyword evidence="2" id="KW-0677">Repeat</keyword>
<reference evidence="6" key="1">
    <citation type="journal article" date="2015" name="PLoS Genet.">
        <title>The dynamic genome and transcriptome of the human fungal pathogen Blastomyces and close relative Emmonsia.</title>
        <authorList>
            <person name="Munoz J.F."/>
            <person name="Gauthier G.M."/>
            <person name="Desjardins C.A."/>
            <person name="Gallo J.E."/>
            <person name="Holder J."/>
            <person name="Sullivan T.D."/>
            <person name="Marty A.J."/>
            <person name="Carmen J.C."/>
            <person name="Chen Z."/>
            <person name="Ding L."/>
            <person name="Gujja S."/>
            <person name="Magrini V."/>
            <person name="Misas E."/>
            <person name="Mitreva M."/>
            <person name="Priest M."/>
            <person name="Saif S."/>
            <person name="Whiston E.A."/>
            <person name="Young S."/>
            <person name="Zeng Q."/>
            <person name="Goldman W.E."/>
            <person name="Mardis E.R."/>
            <person name="Taylor J.W."/>
            <person name="McEwen J.G."/>
            <person name="Clay O.K."/>
            <person name="Klein B.S."/>
            <person name="Cuomo C.A."/>
        </authorList>
    </citation>
    <scope>NUCLEOTIDE SEQUENCE [LARGE SCALE GENOMIC DNA]</scope>
    <source>
        <strain evidence="6">UAMH 139</strain>
    </source>
</reference>
<dbReference type="PROSITE" id="PS50082">
    <property type="entry name" value="WD_REPEATS_2"/>
    <property type="match status" value="3"/>
</dbReference>
<feature type="region of interest" description="Disordered" evidence="4">
    <location>
        <begin position="360"/>
        <end position="418"/>
    </location>
</feature>
<dbReference type="InterPro" id="IPR045151">
    <property type="entry name" value="DCAF8"/>
</dbReference>
<evidence type="ECO:0008006" key="7">
    <source>
        <dbReference type="Google" id="ProtNLM"/>
    </source>
</evidence>
<feature type="compositionally biased region" description="Acidic residues" evidence="4">
    <location>
        <begin position="838"/>
        <end position="852"/>
    </location>
</feature>